<dbReference type="RefSeq" id="WP_081225589.1">
    <property type="nucleotide sequence ID" value="NZ_AUXX01000045.1"/>
</dbReference>
<dbReference type="InterPro" id="IPR029058">
    <property type="entry name" value="AB_hydrolase_fold"/>
</dbReference>
<proteinExistence type="predicted"/>
<dbReference type="InterPro" id="IPR050278">
    <property type="entry name" value="Serine_Prot_S9B/DPPIV"/>
</dbReference>
<dbReference type="InterPro" id="IPR002469">
    <property type="entry name" value="Peptidase_S9B_N"/>
</dbReference>
<reference evidence="3 4" key="1">
    <citation type="submission" date="2013-07" db="EMBL/GenBank/DDBJ databases">
        <title>Comparative Genomic and Metabolomic Analysis of Twelve Strains of Pseudoalteromonas luteoviolacea.</title>
        <authorList>
            <person name="Vynne N.G."/>
            <person name="Mansson M."/>
            <person name="Gram L."/>
        </authorList>
    </citation>
    <scope>NUCLEOTIDE SEQUENCE [LARGE SCALE GENOMIC DNA]</scope>
    <source>
        <strain evidence="3 4">S4060-1</strain>
    </source>
</reference>
<dbReference type="Gene3D" id="3.40.50.1820">
    <property type="entry name" value="alpha/beta hydrolase"/>
    <property type="match status" value="1"/>
</dbReference>
<protein>
    <recommendedName>
        <fullName evidence="5">Peptidase S9</fullName>
    </recommendedName>
</protein>
<feature type="domain" description="Peptidase S9 prolyl oligopeptidase catalytic" evidence="1">
    <location>
        <begin position="560"/>
        <end position="754"/>
    </location>
</feature>
<evidence type="ECO:0008006" key="5">
    <source>
        <dbReference type="Google" id="ProtNLM"/>
    </source>
</evidence>
<dbReference type="GO" id="GO:0008236">
    <property type="term" value="F:serine-type peptidase activity"/>
    <property type="evidence" value="ECO:0007669"/>
    <property type="project" value="InterPro"/>
</dbReference>
<evidence type="ECO:0000313" key="4">
    <source>
        <dbReference type="Proteomes" id="UP000076661"/>
    </source>
</evidence>
<dbReference type="PATRIC" id="fig|1365257.3.peg.4132"/>
<comment type="caution">
    <text evidence="3">The sequence shown here is derived from an EMBL/GenBank/DDBJ whole genome shotgun (WGS) entry which is preliminary data.</text>
</comment>
<dbReference type="PROSITE" id="PS51257">
    <property type="entry name" value="PROKAR_LIPOPROTEIN"/>
    <property type="match status" value="1"/>
</dbReference>
<feature type="domain" description="Dipeptidylpeptidase IV N-terminal" evidence="2">
    <location>
        <begin position="150"/>
        <end position="473"/>
    </location>
</feature>
<dbReference type="PANTHER" id="PTHR11731">
    <property type="entry name" value="PROTEASE FAMILY S9B,C DIPEPTIDYL-PEPTIDASE IV-RELATED"/>
    <property type="match status" value="1"/>
</dbReference>
<dbReference type="Pfam" id="PF00326">
    <property type="entry name" value="Peptidase_S9"/>
    <property type="match status" value="1"/>
</dbReference>
<dbReference type="SUPFAM" id="SSF53474">
    <property type="entry name" value="alpha/beta-Hydrolases"/>
    <property type="match status" value="1"/>
</dbReference>
<dbReference type="AlphaFoldDB" id="A0A167JKJ5"/>
<sequence length="767" mass="87787">MPHFKSVAVMAALSLLAGCQSSLNSTKLESSTKPSLERSDYQRAQQFLPQNLTPLVKNTKLTPNWIDKGNTFWFKQENQTGHQYIYVDPLNNLQKPLFDHSKLASALLHSGVEDINKDSLPLKSLNVELPLINFTVQNKGVQCDVNLYICSQNQQPSVAQVPGMSPDGQWQLTVEQYNLVLTHLKSGNKTQLTTDGHEGFPYGLMHPNPAYDLRDNQPYQPNQVYANWSEDSRYVMTYQIDRRNTGKYALVRASHQRGKRPETTEFYYPSATEDQLPMAQLVLIDIEKKSAIHLQAPPVMQTYYGAAVWGWWQDDGKFVYHNRFRGNRQYFMREVNPETARVRALIEERDDKYIDPWVQQYWALPELNAFIWSSQKDGYQHLYLHNSSNGQLKNPITQGNMTVRVIRGVDVKKQQVYFEASGKETGRDPYFRHLYRVDLDGSNLTLLTPEAAEHDTRISPDFKYFIDTYSTATEAPISLLRRTQDGNVVRTLQKADASALFALGWQPPKPFSVLAGDGKTPLYGLMYLPSHFDPNKKYPVIDDIYTGPHNFFTPKSFVTYRSQANALAELGFVVIKMDGRGTNKRGREFHEYSFKNLSGGSDDHVTAIKQLGERFDYLDLNRVGIFGFSAGGYDTAHAMFKYPDFFKVGVSASGNHDFRVDKAGWNEMWMGYPETPEWEAQSNLNWAKHLQGKLLIAHGELDTNVHPAATIQLADALMKANKDFDLMIYPNMGHVLDKNPYFVRQRWDYFVRHLLGMEPPKSYLITK</sequence>
<accession>A0A167JKJ5</accession>
<evidence type="ECO:0000259" key="1">
    <source>
        <dbReference type="Pfam" id="PF00326"/>
    </source>
</evidence>
<organism evidence="3 4">
    <name type="scientific">Pseudoalteromonas luteoviolacea S4060-1</name>
    <dbReference type="NCBI Taxonomy" id="1365257"/>
    <lineage>
        <taxon>Bacteria</taxon>
        <taxon>Pseudomonadati</taxon>
        <taxon>Pseudomonadota</taxon>
        <taxon>Gammaproteobacteria</taxon>
        <taxon>Alteromonadales</taxon>
        <taxon>Pseudoalteromonadaceae</taxon>
        <taxon>Pseudoalteromonas</taxon>
    </lineage>
</organism>
<dbReference type="Gene3D" id="2.140.10.30">
    <property type="entry name" value="Dipeptidylpeptidase IV, N-terminal domain"/>
    <property type="match status" value="1"/>
</dbReference>
<evidence type="ECO:0000259" key="2">
    <source>
        <dbReference type="Pfam" id="PF00930"/>
    </source>
</evidence>
<dbReference type="GO" id="GO:0006508">
    <property type="term" value="P:proteolysis"/>
    <property type="evidence" value="ECO:0007669"/>
    <property type="project" value="InterPro"/>
</dbReference>
<dbReference type="Proteomes" id="UP000076661">
    <property type="component" value="Unassembled WGS sequence"/>
</dbReference>
<evidence type="ECO:0000313" key="3">
    <source>
        <dbReference type="EMBL" id="KZN61252.1"/>
    </source>
</evidence>
<dbReference type="SUPFAM" id="SSF82171">
    <property type="entry name" value="DPP6 N-terminal domain-like"/>
    <property type="match status" value="1"/>
</dbReference>
<dbReference type="PANTHER" id="PTHR11731:SF193">
    <property type="entry name" value="DIPEPTIDYL PEPTIDASE 9"/>
    <property type="match status" value="1"/>
</dbReference>
<gene>
    <name evidence="3" type="ORF">N478_04105</name>
</gene>
<name>A0A167JKJ5_9GAMM</name>
<dbReference type="Pfam" id="PF00930">
    <property type="entry name" value="DPPIV_N"/>
    <property type="match status" value="1"/>
</dbReference>
<dbReference type="GO" id="GO:0008239">
    <property type="term" value="F:dipeptidyl-peptidase activity"/>
    <property type="evidence" value="ECO:0007669"/>
    <property type="project" value="TreeGrafter"/>
</dbReference>
<dbReference type="InterPro" id="IPR001375">
    <property type="entry name" value="Peptidase_S9_cat"/>
</dbReference>
<dbReference type="EMBL" id="AUXX01000045">
    <property type="protein sequence ID" value="KZN61252.1"/>
    <property type="molecule type" value="Genomic_DNA"/>
</dbReference>